<keyword evidence="2" id="KW-1185">Reference proteome</keyword>
<dbReference type="AlphaFoldDB" id="A0A3P7JBD5"/>
<dbReference type="Proteomes" id="UP000270094">
    <property type="component" value="Unassembled WGS sequence"/>
</dbReference>
<gene>
    <name evidence="1" type="ORF">SVUK_LOCUS8455</name>
</gene>
<evidence type="ECO:0000313" key="1">
    <source>
        <dbReference type="EMBL" id="VDM73457.1"/>
    </source>
</evidence>
<dbReference type="OrthoDB" id="5803581at2759"/>
<organism evidence="1 2">
    <name type="scientific">Strongylus vulgaris</name>
    <name type="common">Blood worm</name>
    <dbReference type="NCBI Taxonomy" id="40348"/>
    <lineage>
        <taxon>Eukaryota</taxon>
        <taxon>Metazoa</taxon>
        <taxon>Ecdysozoa</taxon>
        <taxon>Nematoda</taxon>
        <taxon>Chromadorea</taxon>
        <taxon>Rhabditida</taxon>
        <taxon>Rhabditina</taxon>
        <taxon>Rhabditomorpha</taxon>
        <taxon>Strongyloidea</taxon>
        <taxon>Strongylidae</taxon>
        <taxon>Strongylus</taxon>
    </lineage>
</organism>
<reference evidence="1 2" key="1">
    <citation type="submission" date="2018-11" db="EMBL/GenBank/DDBJ databases">
        <authorList>
            <consortium name="Pathogen Informatics"/>
        </authorList>
    </citation>
    <scope>NUCLEOTIDE SEQUENCE [LARGE SCALE GENOMIC DNA]</scope>
</reference>
<dbReference type="EMBL" id="UYYB01030804">
    <property type="protein sequence ID" value="VDM73457.1"/>
    <property type="molecule type" value="Genomic_DNA"/>
</dbReference>
<name>A0A3P7JBD5_STRVU</name>
<accession>A0A3P7JBD5</accession>
<proteinExistence type="predicted"/>
<protein>
    <submittedName>
        <fullName evidence="1">Uncharacterized protein</fullName>
    </submittedName>
</protein>
<sequence length="100" mass="11538">MRKSYSLISEAFQHMSSGDYERMTECEILKALADERLDVSSKEEEALITNWIAKNPKNNERMTKLKADGLLRKGTDCRLGPVVRDRIPREIILAIGRRFI</sequence>
<evidence type="ECO:0000313" key="2">
    <source>
        <dbReference type="Proteomes" id="UP000270094"/>
    </source>
</evidence>